<dbReference type="EMBL" id="PJKA01000003">
    <property type="protein sequence ID" value="PNC19762.1"/>
    <property type="molecule type" value="Genomic_DNA"/>
</dbReference>
<evidence type="ECO:0000313" key="1">
    <source>
        <dbReference type="EMBL" id="PNC19762.1"/>
    </source>
</evidence>
<evidence type="ECO:0000313" key="2">
    <source>
        <dbReference type="Proteomes" id="UP000236000"/>
    </source>
</evidence>
<accession>A0A2N8HG95</accession>
<sequence length="73" mass="8408">MRDSAREVEMETARTAPRAEEKKKCINSELRCCNILNKNAPAGNKQKRRRNILLRSGGFIQLKGIHSRKNKQD</sequence>
<dbReference type="Proteomes" id="UP000236000">
    <property type="component" value="Unassembled WGS sequence"/>
</dbReference>
<organism evidence="1 2">
    <name type="scientific">Akkermansia muciniphila</name>
    <dbReference type="NCBI Taxonomy" id="239935"/>
    <lineage>
        <taxon>Bacteria</taxon>
        <taxon>Pseudomonadati</taxon>
        <taxon>Verrucomicrobiota</taxon>
        <taxon>Verrucomicrobiia</taxon>
        <taxon>Verrucomicrobiales</taxon>
        <taxon>Akkermansiaceae</taxon>
        <taxon>Akkermansia</taxon>
    </lineage>
</organism>
<reference evidence="1 2" key="1">
    <citation type="journal article" date="2017" name="BMC Genomics">
        <title>Genome sequencing of 39 Akkermansia muciniphila isolates reveals its population structure, genomic and functional diverisity, and global distribution in mammalian gut microbiotas.</title>
        <authorList>
            <person name="Guo X."/>
            <person name="Li S."/>
            <person name="Zhang J."/>
            <person name="Wu F."/>
            <person name="Li X."/>
            <person name="Wu D."/>
            <person name="Zhang M."/>
            <person name="Ou Z."/>
            <person name="Jie Z."/>
            <person name="Yan Q."/>
            <person name="Li P."/>
            <person name="Yi J."/>
            <person name="Peng Y."/>
        </authorList>
    </citation>
    <scope>NUCLEOTIDE SEQUENCE [LARGE SCALE GENOMIC DNA]</scope>
    <source>
        <strain evidence="1 2">GP24</strain>
    </source>
</reference>
<name>A0A2N8HG95_9BACT</name>
<gene>
    <name evidence="1" type="ORF">CXU22_01765</name>
</gene>
<protein>
    <submittedName>
        <fullName evidence="1">Uncharacterized protein</fullName>
    </submittedName>
</protein>
<proteinExistence type="predicted"/>
<comment type="caution">
    <text evidence="1">The sequence shown here is derived from an EMBL/GenBank/DDBJ whole genome shotgun (WGS) entry which is preliminary data.</text>
</comment>
<dbReference type="AlphaFoldDB" id="A0A2N8HG95"/>